<evidence type="ECO:0000256" key="1">
    <source>
        <dbReference type="SAM" id="MobiDB-lite"/>
    </source>
</evidence>
<feature type="compositionally biased region" description="Low complexity" evidence="1">
    <location>
        <begin position="543"/>
        <end position="561"/>
    </location>
</feature>
<sequence>MYSIAEENESDESMSDGVCIHTLLSTRRGERSYSIRVRRAQETHRLFLDTKRSVRNVRVFYSFEFVRVRCHTKTSSAIYLPGDYDELILLNRINNKRFSLKDEIRDRSAVWLAVMKKFQHEKRDFDVGDILKVTKPWLGRRVLNWFKKTSDRRIKYLDTCVYPRKKCLRIPVSDLQKYCKECECPTKKNYKALSEAIERETLPFLMTVPFDPFSRSVRRASKYAESKDESDTTYFEKVIIDGVERFNVFLTSMSDEEDRISAIVIPHELEFHAECNMISGVINDGCDLELSEIELLQIQQRLEPLLMRMDTVDDLTQIDLEAQNREYSRGESHVEHEVEMECLVKYKASFKSTYTSSPILQPVAKNNPYYNVVVGESGHPEPADRRFGLEKEGWESEEEGEDMLSFDEKGGFLITKGRTKNNNDYLTPLNEFAKDYTRFKSTIQKIQDEEMEHPETMVVGVKGYVQVNGDEDGKKQLVRSETNPKKKKLFNFFHRKKQGETSTSSPVLATNSKRGKQESARLDYYQPMFDIHQEKPPLPPKPASLSMSSTLSSLAKSPASTVSLGEGPSTSKAQSPRDKGRLVRQWTACKDDEEQVDNQTSSLLASFSNNELPDRYHFMSDDSVNSSPIPTARNTSKFAHAQKRALVHHQRTIMTDKRSSTAPLLGSFDELTPEESPVRLRNETRTLNPNKNNIPTSPNNSEKTEKKKPDVPRKPKWSNNNRSSMRPLLDSFDNGDGSDFPQSPKSNDSFENSISQARRSYGNRSSTHSAILDSRIHYFESKFFQ</sequence>
<evidence type="ECO:0000313" key="2">
    <source>
        <dbReference type="EnsemblMetazoa" id="CLYHEMP020302.1"/>
    </source>
</evidence>
<evidence type="ECO:0000313" key="3">
    <source>
        <dbReference type="Proteomes" id="UP000594262"/>
    </source>
</evidence>
<dbReference type="GeneID" id="136820778"/>
<keyword evidence="3" id="KW-1185">Reference proteome</keyword>
<dbReference type="RefSeq" id="XP_066933106.1">
    <property type="nucleotide sequence ID" value="XM_067077005.1"/>
</dbReference>
<protein>
    <submittedName>
        <fullName evidence="2">Uncharacterized protein</fullName>
    </submittedName>
</protein>
<name>A0A7M5XAT3_9CNID</name>
<feature type="region of interest" description="Disordered" evidence="1">
    <location>
        <begin position="652"/>
        <end position="767"/>
    </location>
</feature>
<feature type="compositionally biased region" description="Polar residues" evidence="1">
    <location>
        <begin position="740"/>
        <end position="767"/>
    </location>
</feature>
<feature type="compositionally biased region" description="Basic and acidic residues" evidence="1">
    <location>
        <begin position="702"/>
        <end position="713"/>
    </location>
</feature>
<dbReference type="AlphaFoldDB" id="A0A7M5XAT3"/>
<organism evidence="2 3">
    <name type="scientific">Clytia hemisphaerica</name>
    <dbReference type="NCBI Taxonomy" id="252671"/>
    <lineage>
        <taxon>Eukaryota</taxon>
        <taxon>Metazoa</taxon>
        <taxon>Cnidaria</taxon>
        <taxon>Hydrozoa</taxon>
        <taxon>Hydroidolina</taxon>
        <taxon>Leptothecata</taxon>
        <taxon>Obeliida</taxon>
        <taxon>Clytiidae</taxon>
        <taxon>Clytia</taxon>
    </lineage>
</organism>
<feature type="region of interest" description="Disordered" evidence="1">
    <location>
        <begin position="493"/>
        <end position="519"/>
    </location>
</feature>
<dbReference type="Proteomes" id="UP000594262">
    <property type="component" value="Unplaced"/>
</dbReference>
<accession>A0A7M5XAT3</accession>
<feature type="compositionally biased region" description="Polar residues" evidence="1">
    <location>
        <begin position="685"/>
        <end position="701"/>
    </location>
</feature>
<feature type="region of interest" description="Disordered" evidence="1">
    <location>
        <begin position="531"/>
        <end position="581"/>
    </location>
</feature>
<feature type="compositionally biased region" description="Polar residues" evidence="1">
    <location>
        <begin position="500"/>
        <end position="512"/>
    </location>
</feature>
<reference evidence="2" key="1">
    <citation type="submission" date="2021-01" db="UniProtKB">
        <authorList>
            <consortium name="EnsemblMetazoa"/>
        </authorList>
    </citation>
    <scope>IDENTIFICATION</scope>
</reference>
<proteinExistence type="predicted"/>
<dbReference type="EnsemblMetazoa" id="CLYHEMT020302.1">
    <property type="protein sequence ID" value="CLYHEMP020302.1"/>
    <property type="gene ID" value="CLYHEMG020302"/>
</dbReference>